<name>A0A5B7EX70_PORTR</name>
<organism evidence="1 2">
    <name type="scientific">Portunus trituberculatus</name>
    <name type="common">Swimming crab</name>
    <name type="synonym">Neptunus trituberculatus</name>
    <dbReference type="NCBI Taxonomy" id="210409"/>
    <lineage>
        <taxon>Eukaryota</taxon>
        <taxon>Metazoa</taxon>
        <taxon>Ecdysozoa</taxon>
        <taxon>Arthropoda</taxon>
        <taxon>Crustacea</taxon>
        <taxon>Multicrustacea</taxon>
        <taxon>Malacostraca</taxon>
        <taxon>Eumalacostraca</taxon>
        <taxon>Eucarida</taxon>
        <taxon>Decapoda</taxon>
        <taxon>Pleocyemata</taxon>
        <taxon>Brachyura</taxon>
        <taxon>Eubrachyura</taxon>
        <taxon>Portunoidea</taxon>
        <taxon>Portunidae</taxon>
        <taxon>Portuninae</taxon>
        <taxon>Portunus</taxon>
    </lineage>
</organism>
<keyword evidence="2" id="KW-1185">Reference proteome</keyword>
<comment type="caution">
    <text evidence="1">The sequence shown here is derived from an EMBL/GenBank/DDBJ whole genome shotgun (WGS) entry which is preliminary data.</text>
</comment>
<sequence length="94" mass="10592">MKTSFRFSAGNFSSSVLIFSAKHFTRKGLVHHRSMTLHLSFVSVGLWRNIIILLVTERISPPLPFIGPYEVVVRDVSFKVTWNSTSGKIQNALS</sequence>
<dbReference type="Proteomes" id="UP000324222">
    <property type="component" value="Unassembled WGS sequence"/>
</dbReference>
<accession>A0A5B7EX70</accession>
<gene>
    <name evidence="1" type="ORF">E2C01_031565</name>
</gene>
<dbReference type="AlphaFoldDB" id="A0A5B7EX70"/>
<dbReference type="EMBL" id="VSRR010003965">
    <property type="protein sequence ID" value="MPC38065.1"/>
    <property type="molecule type" value="Genomic_DNA"/>
</dbReference>
<evidence type="ECO:0000313" key="2">
    <source>
        <dbReference type="Proteomes" id="UP000324222"/>
    </source>
</evidence>
<proteinExistence type="predicted"/>
<reference evidence="1 2" key="1">
    <citation type="submission" date="2019-05" db="EMBL/GenBank/DDBJ databases">
        <title>Another draft genome of Portunus trituberculatus and its Hox gene families provides insights of decapod evolution.</title>
        <authorList>
            <person name="Jeong J.-H."/>
            <person name="Song I."/>
            <person name="Kim S."/>
            <person name="Choi T."/>
            <person name="Kim D."/>
            <person name="Ryu S."/>
            <person name="Kim W."/>
        </authorList>
    </citation>
    <scope>NUCLEOTIDE SEQUENCE [LARGE SCALE GENOMIC DNA]</scope>
    <source>
        <tissue evidence="1">Muscle</tissue>
    </source>
</reference>
<protein>
    <submittedName>
        <fullName evidence="1">Uncharacterized protein</fullName>
    </submittedName>
</protein>
<evidence type="ECO:0000313" key="1">
    <source>
        <dbReference type="EMBL" id="MPC38065.1"/>
    </source>
</evidence>